<dbReference type="InterPro" id="IPR005119">
    <property type="entry name" value="LysR_subst-bd"/>
</dbReference>
<keyword evidence="2" id="KW-0805">Transcription regulation</keyword>
<dbReference type="PROSITE" id="PS50931">
    <property type="entry name" value="HTH_LYSR"/>
    <property type="match status" value="1"/>
</dbReference>
<dbReference type="GO" id="GO:0003677">
    <property type="term" value="F:DNA binding"/>
    <property type="evidence" value="ECO:0007669"/>
    <property type="project" value="UniProtKB-KW"/>
</dbReference>
<comment type="similarity">
    <text evidence="1">Belongs to the LysR transcriptional regulatory family.</text>
</comment>
<dbReference type="OrthoDB" id="8807047at2"/>
<evidence type="ECO:0000259" key="5">
    <source>
        <dbReference type="PROSITE" id="PS50931"/>
    </source>
</evidence>
<dbReference type="Proteomes" id="UP000297839">
    <property type="component" value="Unassembled WGS sequence"/>
</dbReference>
<evidence type="ECO:0000256" key="3">
    <source>
        <dbReference type="ARBA" id="ARBA00023125"/>
    </source>
</evidence>
<dbReference type="InterPro" id="IPR036388">
    <property type="entry name" value="WH-like_DNA-bd_sf"/>
</dbReference>
<dbReference type="RefSeq" id="WP_135250288.1">
    <property type="nucleotide sequence ID" value="NZ_SMLK01000004.1"/>
</dbReference>
<dbReference type="Gene3D" id="3.40.190.10">
    <property type="entry name" value="Periplasmic binding protein-like II"/>
    <property type="match status" value="2"/>
</dbReference>
<dbReference type="SUPFAM" id="SSF46785">
    <property type="entry name" value="Winged helix' DNA-binding domain"/>
    <property type="match status" value="1"/>
</dbReference>
<protein>
    <submittedName>
        <fullName evidence="6">LysR family transcriptional regulator</fullName>
    </submittedName>
</protein>
<evidence type="ECO:0000256" key="1">
    <source>
        <dbReference type="ARBA" id="ARBA00009437"/>
    </source>
</evidence>
<dbReference type="GO" id="GO:0032993">
    <property type="term" value="C:protein-DNA complex"/>
    <property type="evidence" value="ECO:0007669"/>
    <property type="project" value="TreeGrafter"/>
</dbReference>
<accession>A0A4Z0BMP1</accession>
<dbReference type="PANTHER" id="PTHR30346:SF0">
    <property type="entry name" value="HCA OPERON TRANSCRIPTIONAL ACTIVATOR HCAR"/>
    <property type="match status" value="1"/>
</dbReference>
<comment type="caution">
    <text evidence="6">The sequence shown here is derived from an EMBL/GenBank/DDBJ whole genome shotgun (WGS) entry which is preliminary data.</text>
</comment>
<dbReference type="EMBL" id="SMLK01000004">
    <property type="protein sequence ID" value="TFZ00101.1"/>
    <property type="molecule type" value="Genomic_DNA"/>
</dbReference>
<dbReference type="AlphaFoldDB" id="A0A4Z0BMP1"/>
<keyword evidence="4" id="KW-0804">Transcription</keyword>
<organism evidence="6 7">
    <name type="scientific">Ramlibacter humi</name>
    <dbReference type="NCBI Taxonomy" id="2530451"/>
    <lineage>
        <taxon>Bacteria</taxon>
        <taxon>Pseudomonadati</taxon>
        <taxon>Pseudomonadota</taxon>
        <taxon>Betaproteobacteria</taxon>
        <taxon>Burkholderiales</taxon>
        <taxon>Comamonadaceae</taxon>
        <taxon>Ramlibacter</taxon>
    </lineage>
</organism>
<evidence type="ECO:0000313" key="7">
    <source>
        <dbReference type="Proteomes" id="UP000297839"/>
    </source>
</evidence>
<keyword evidence="3" id="KW-0238">DNA-binding</keyword>
<feature type="domain" description="HTH lysR-type" evidence="5">
    <location>
        <begin position="8"/>
        <end position="65"/>
    </location>
</feature>
<dbReference type="PANTHER" id="PTHR30346">
    <property type="entry name" value="TRANSCRIPTIONAL DUAL REGULATOR HCAR-RELATED"/>
    <property type="match status" value="1"/>
</dbReference>
<name>A0A4Z0BMP1_9BURK</name>
<proteinExistence type="inferred from homology"/>
<sequence length="308" mass="33706">MTNAIDTVELRHLRTFIAVAEELNFHSAAARLHVTQAPVTRTIRQLEEILGTRLLDRSTRKCELTPAGEKLLQTAQRFMRRLSADLGQIGVASPPSVLRLGVCFALDAVRLPELRENLRRRCGVRVHLELRGSHELARMLAFGELDAAIVLLPVAGEGLKVTRVAKAEMMAALPASHELARQRLVAVSDLNAFDRFILPGRRDNPAMFGYLQQALERRGLQSGRYARSREAFEGLAHIAAGFACSLLAETLQGTTGKQVVLRLLRKEDRITVDIGVAAAAAAEEQTVAETASCVRDFLVASFGVQALA</sequence>
<dbReference type="FunFam" id="1.10.10.10:FF:000001">
    <property type="entry name" value="LysR family transcriptional regulator"/>
    <property type="match status" value="1"/>
</dbReference>
<dbReference type="GO" id="GO:0003700">
    <property type="term" value="F:DNA-binding transcription factor activity"/>
    <property type="evidence" value="ECO:0007669"/>
    <property type="project" value="InterPro"/>
</dbReference>
<evidence type="ECO:0000256" key="2">
    <source>
        <dbReference type="ARBA" id="ARBA00023015"/>
    </source>
</evidence>
<dbReference type="Gene3D" id="1.10.10.10">
    <property type="entry name" value="Winged helix-like DNA-binding domain superfamily/Winged helix DNA-binding domain"/>
    <property type="match status" value="1"/>
</dbReference>
<gene>
    <name evidence="6" type="ORF">EZ216_13410</name>
</gene>
<dbReference type="PRINTS" id="PR00039">
    <property type="entry name" value="HTHLYSR"/>
</dbReference>
<reference evidence="6 7" key="1">
    <citation type="submission" date="2019-03" db="EMBL/GenBank/DDBJ databases">
        <title>Ramlibacter sp. 18x22-1, whole genome shotgun sequence.</title>
        <authorList>
            <person name="Zhang X."/>
            <person name="Feng G."/>
            <person name="Zhu H."/>
        </authorList>
    </citation>
    <scope>NUCLEOTIDE SEQUENCE [LARGE SCALE GENOMIC DNA]</scope>
    <source>
        <strain evidence="6 7">18x22-1</strain>
    </source>
</reference>
<evidence type="ECO:0000313" key="6">
    <source>
        <dbReference type="EMBL" id="TFZ00101.1"/>
    </source>
</evidence>
<dbReference type="SUPFAM" id="SSF53850">
    <property type="entry name" value="Periplasmic binding protein-like II"/>
    <property type="match status" value="1"/>
</dbReference>
<dbReference type="Pfam" id="PF03466">
    <property type="entry name" value="LysR_substrate"/>
    <property type="match status" value="1"/>
</dbReference>
<dbReference type="Pfam" id="PF00126">
    <property type="entry name" value="HTH_1"/>
    <property type="match status" value="1"/>
</dbReference>
<dbReference type="InterPro" id="IPR036390">
    <property type="entry name" value="WH_DNA-bd_sf"/>
</dbReference>
<keyword evidence="7" id="KW-1185">Reference proteome</keyword>
<dbReference type="InterPro" id="IPR000847">
    <property type="entry name" value="LysR_HTH_N"/>
</dbReference>
<evidence type="ECO:0000256" key="4">
    <source>
        <dbReference type="ARBA" id="ARBA00023163"/>
    </source>
</evidence>